<comment type="subcellular location">
    <subcellularLocation>
        <location evidence="1">Secreted</location>
    </subcellularLocation>
</comment>
<keyword evidence="5" id="KW-1185">Reference proteome</keyword>
<sequence>MRYVKWFVVLMIIGGIAWKVYDVSSTSHEDVPDAALLPTENVCIGLNYHRVKRPNIWNKFVENVTDSSELVRYNVYADEFEQQMTWLQEEGVHFATQADLLAYRAGEPIPDKCVWISFDDVDHTVYENAFPILKAKQIPFTLFIITGHVGEAFQNLDLAPWSELKDMQASGLADFGTHTHDMHYVKDGGAVFLPEDMQDELRQDLETSIAAIEKHLGTRVTTIAYPFGNTNDAVTATVQELGFEQAFILSPNPITPDNAPFFTNRYLLDAELFELFVKPYFERL</sequence>
<dbReference type="PANTHER" id="PTHR34216">
    <property type="match status" value="1"/>
</dbReference>
<dbReference type="InterPro" id="IPR002509">
    <property type="entry name" value="NODB_dom"/>
</dbReference>
<evidence type="ECO:0000256" key="2">
    <source>
        <dbReference type="ARBA" id="ARBA00022729"/>
    </source>
</evidence>
<gene>
    <name evidence="4" type="ORF">QR695_05275</name>
</gene>
<protein>
    <submittedName>
        <fullName evidence="4">Polysaccharide deacetylase family protein</fullName>
    </submittedName>
</protein>
<dbReference type="PANTHER" id="PTHR34216:SF3">
    <property type="entry name" value="POLY-BETA-1,6-N-ACETYL-D-GLUCOSAMINE N-DEACETYLASE"/>
    <property type="match status" value="1"/>
</dbReference>
<evidence type="ECO:0000313" key="5">
    <source>
        <dbReference type="Proteomes" id="UP001230807"/>
    </source>
</evidence>
<dbReference type="PROSITE" id="PS51677">
    <property type="entry name" value="NODB"/>
    <property type="match status" value="1"/>
</dbReference>
<evidence type="ECO:0000259" key="3">
    <source>
        <dbReference type="PROSITE" id="PS51677"/>
    </source>
</evidence>
<organism evidence="4 5">
    <name type="scientific">Exiguobacterium mexicanum</name>
    <dbReference type="NCBI Taxonomy" id="340146"/>
    <lineage>
        <taxon>Bacteria</taxon>
        <taxon>Bacillati</taxon>
        <taxon>Bacillota</taxon>
        <taxon>Bacilli</taxon>
        <taxon>Bacillales</taxon>
        <taxon>Bacillales Family XII. Incertae Sedis</taxon>
        <taxon>Exiguobacterium</taxon>
    </lineage>
</organism>
<name>A0ABT7MMJ0_9BACL</name>
<dbReference type="Proteomes" id="UP001230807">
    <property type="component" value="Unassembled WGS sequence"/>
</dbReference>
<dbReference type="RefSeq" id="WP_214832192.1">
    <property type="nucleotide sequence ID" value="NZ_CP183077.1"/>
</dbReference>
<dbReference type="InterPro" id="IPR051398">
    <property type="entry name" value="Polysacch_Deacetylase"/>
</dbReference>
<feature type="domain" description="NodB homology" evidence="3">
    <location>
        <begin position="112"/>
        <end position="284"/>
    </location>
</feature>
<dbReference type="EMBL" id="JASWER010000003">
    <property type="protein sequence ID" value="MDL5376413.1"/>
    <property type="molecule type" value="Genomic_DNA"/>
</dbReference>
<keyword evidence="2" id="KW-0732">Signal</keyword>
<evidence type="ECO:0000313" key="4">
    <source>
        <dbReference type="EMBL" id="MDL5376413.1"/>
    </source>
</evidence>
<dbReference type="Gene3D" id="3.20.20.370">
    <property type="entry name" value="Glycoside hydrolase/deacetylase"/>
    <property type="match status" value="1"/>
</dbReference>
<evidence type="ECO:0000256" key="1">
    <source>
        <dbReference type="ARBA" id="ARBA00004613"/>
    </source>
</evidence>
<dbReference type="InterPro" id="IPR011330">
    <property type="entry name" value="Glyco_hydro/deAcase_b/a-brl"/>
</dbReference>
<reference evidence="4 5" key="1">
    <citation type="submission" date="2023-06" db="EMBL/GenBank/DDBJ databases">
        <title>Influencing factors and mechanism of Cr(VI) reduction by facultative anaerobic Exiguobacterium sp. PY14.</title>
        <authorList>
            <person name="Zou L."/>
        </authorList>
    </citation>
    <scope>NUCLEOTIDE SEQUENCE [LARGE SCALE GENOMIC DNA]</scope>
    <source>
        <strain evidence="4 5">PY14</strain>
    </source>
</reference>
<comment type="caution">
    <text evidence="4">The sequence shown here is derived from an EMBL/GenBank/DDBJ whole genome shotgun (WGS) entry which is preliminary data.</text>
</comment>
<accession>A0ABT7MMJ0</accession>
<dbReference type="Pfam" id="PF01522">
    <property type="entry name" value="Polysacc_deac_1"/>
    <property type="match status" value="1"/>
</dbReference>
<proteinExistence type="predicted"/>
<dbReference type="SUPFAM" id="SSF88713">
    <property type="entry name" value="Glycoside hydrolase/deacetylase"/>
    <property type="match status" value="1"/>
</dbReference>